<comment type="caution">
    <text evidence="1">The sequence shown here is derived from an EMBL/GenBank/DDBJ whole genome shotgun (WGS) entry which is preliminary data.</text>
</comment>
<sequence length="73" mass="8100">MKVRQPGVRIVQGNCAAWGANAPGGLVPLREDEQLKQQAEQKNREVTPKQLSRAALSFFVGRMAQTMRRIPLA</sequence>
<protein>
    <submittedName>
        <fullName evidence="1">Uncharacterized protein</fullName>
    </submittedName>
</protein>
<organism evidence="1 2">
    <name type="scientific">Pseudomonas marginalis</name>
    <name type="common">Pseudomonas panacis</name>
    <dbReference type="NCBI Taxonomy" id="298"/>
    <lineage>
        <taxon>Bacteria</taxon>
        <taxon>Pseudomonadati</taxon>
        <taxon>Pseudomonadota</taxon>
        <taxon>Gammaproteobacteria</taxon>
        <taxon>Pseudomonadales</taxon>
        <taxon>Pseudomonadaceae</taxon>
        <taxon>Pseudomonas</taxon>
    </lineage>
</organism>
<reference evidence="1 2" key="1">
    <citation type="submission" date="2019-06" db="EMBL/GenBank/DDBJ databases">
        <title>Pseudomonas bimorpha sp. nov. isolated from bovine raw milk and skim milk concentrate.</title>
        <authorList>
            <person name="Hofmann K."/>
            <person name="Huptas C."/>
            <person name="Doll E."/>
            <person name="Scherer S."/>
            <person name="Wenning M."/>
        </authorList>
    </citation>
    <scope>NUCLEOTIDE SEQUENCE [LARGE SCALE GENOMIC DNA]</scope>
    <source>
        <strain evidence="1 2">DSM 13124</strain>
    </source>
</reference>
<accession>A0A9X9BPH4</accession>
<dbReference type="AlphaFoldDB" id="A0A9X9BPH4"/>
<dbReference type="EMBL" id="VFEQ01000025">
    <property type="protein sequence ID" value="TWR52274.1"/>
    <property type="molecule type" value="Genomic_DNA"/>
</dbReference>
<name>A0A9X9BPH4_PSEMA</name>
<dbReference type="RefSeq" id="WP_137213029.1">
    <property type="nucleotide sequence ID" value="NZ_FNSU01000002.1"/>
</dbReference>
<evidence type="ECO:0000313" key="1">
    <source>
        <dbReference type="EMBL" id="TWR52274.1"/>
    </source>
</evidence>
<proteinExistence type="predicted"/>
<dbReference type="Proteomes" id="UP000316123">
    <property type="component" value="Unassembled WGS sequence"/>
</dbReference>
<dbReference type="OrthoDB" id="2154696at2"/>
<gene>
    <name evidence="1" type="ORF">FIV41_26280</name>
</gene>
<evidence type="ECO:0000313" key="2">
    <source>
        <dbReference type="Proteomes" id="UP000316123"/>
    </source>
</evidence>